<feature type="transmembrane region" description="Helical" evidence="1">
    <location>
        <begin position="389"/>
        <end position="408"/>
    </location>
</feature>
<feature type="transmembrane region" description="Helical" evidence="1">
    <location>
        <begin position="207"/>
        <end position="224"/>
    </location>
</feature>
<accession>A0A0J1IFP6</accession>
<feature type="transmembrane region" description="Helical" evidence="1">
    <location>
        <begin position="944"/>
        <end position="963"/>
    </location>
</feature>
<feature type="transmembrane region" description="Helical" evidence="1">
    <location>
        <begin position="1044"/>
        <end position="1063"/>
    </location>
</feature>
<comment type="caution">
    <text evidence="2">The sequence shown here is derived from an EMBL/GenBank/DDBJ whole genome shotgun (WGS) entry which is preliminary data.</text>
</comment>
<dbReference type="RefSeq" id="WP_047943495.1">
    <property type="nucleotide sequence ID" value="NZ_JAMAUJ010000001.1"/>
</dbReference>
<feature type="transmembrane region" description="Helical" evidence="1">
    <location>
        <begin position="809"/>
        <end position="826"/>
    </location>
</feature>
<feature type="transmembrane region" description="Helical" evidence="1">
    <location>
        <begin position="179"/>
        <end position="200"/>
    </location>
</feature>
<protein>
    <recommendedName>
        <fullName evidence="4">DUF2157 domain-containing protein</fullName>
    </recommendedName>
</protein>
<feature type="transmembrane region" description="Helical" evidence="1">
    <location>
        <begin position="475"/>
        <end position="492"/>
    </location>
</feature>
<feature type="transmembrane region" description="Helical" evidence="1">
    <location>
        <begin position="684"/>
        <end position="704"/>
    </location>
</feature>
<keyword evidence="1" id="KW-0472">Membrane</keyword>
<feature type="transmembrane region" description="Helical" evidence="1">
    <location>
        <begin position="337"/>
        <end position="353"/>
    </location>
</feature>
<gene>
    <name evidence="2" type="ORF">ABW02_17110</name>
</gene>
<dbReference type="InterPro" id="IPR058062">
    <property type="entry name" value="SCO7613_C"/>
</dbReference>
<keyword evidence="1" id="KW-1133">Transmembrane helix</keyword>
<feature type="transmembrane region" description="Helical" evidence="1">
    <location>
        <begin position="312"/>
        <end position="331"/>
    </location>
</feature>
<evidence type="ECO:0008006" key="4">
    <source>
        <dbReference type="Google" id="ProtNLM"/>
    </source>
</evidence>
<feature type="transmembrane region" description="Helical" evidence="1">
    <location>
        <begin position="1069"/>
        <end position="1087"/>
    </location>
</feature>
<feature type="transmembrane region" description="Helical" evidence="1">
    <location>
        <begin position="113"/>
        <end position="132"/>
    </location>
</feature>
<dbReference type="NCBIfam" id="NF047321">
    <property type="entry name" value="SCO7613_CTERM"/>
    <property type="match status" value="1"/>
</dbReference>
<feature type="transmembrane region" description="Helical" evidence="1">
    <location>
        <begin position="230"/>
        <end position="249"/>
    </location>
</feature>
<dbReference type="AlphaFoldDB" id="A0A0J1IFP6"/>
<dbReference type="Proteomes" id="UP000036045">
    <property type="component" value="Unassembled WGS sequence"/>
</dbReference>
<feature type="transmembrane region" description="Helical" evidence="1">
    <location>
        <begin position="735"/>
        <end position="755"/>
    </location>
</feature>
<organism evidence="2 3">
    <name type="scientific">Niallia circulans</name>
    <name type="common">Bacillus circulans</name>
    <dbReference type="NCBI Taxonomy" id="1397"/>
    <lineage>
        <taxon>Bacteria</taxon>
        <taxon>Bacillati</taxon>
        <taxon>Bacillota</taxon>
        <taxon>Bacilli</taxon>
        <taxon>Bacillales</taxon>
        <taxon>Bacillaceae</taxon>
        <taxon>Niallia</taxon>
    </lineage>
</organism>
<reference evidence="2 3" key="1">
    <citation type="submission" date="2015-05" db="EMBL/GenBank/DDBJ databases">
        <title>Whole genome sequence and identification of bacterial endophytes from Costus igneus.</title>
        <authorList>
            <person name="Lee Y.P."/>
            <person name="Gan H.M."/>
            <person name="Eng W."/>
            <person name="Wheatley M.S."/>
            <person name="Caraballo A."/>
            <person name="Polter S."/>
            <person name="Savka M.A."/>
            <person name="Hudson A.O."/>
        </authorList>
    </citation>
    <scope>NUCLEOTIDE SEQUENCE [LARGE SCALE GENOMIC DNA]</scope>
    <source>
        <strain evidence="2 3">RIT379</strain>
    </source>
</reference>
<feature type="transmembrane region" description="Helical" evidence="1">
    <location>
        <begin position="786"/>
        <end position="803"/>
    </location>
</feature>
<feature type="transmembrane region" description="Helical" evidence="1">
    <location>
        <begin position="365"/>
        <end position="383"/>
    </location>
</feature>
<name>A0A0J1IFP6_NIACI</name>
<feature type="transmembrane region" description="Helical" evidence="1">
    <location>
        <begin position="415"/>
        <end position="438"/>
    </location>
</feature>
<feature type="transmembrane region" description="Helical" evidence="1">
    <location>
        <begin position="658"/>
        <end position="677"/>
    </location>
</feature>
<dbReference type="PATRIC" id="fig|1397.4.peg.1629"/>
<feature type="transmembrane region" description="Helical" evidence="1">
    <location>
        <begin position="287"/>
        <end position="305"/>
    </location>
</feature>
<feature type="transmembrane region" description="Helical" evidence="1">
    <location>
        <begin position="498"/>
        <end position="514"/>
    </location>
</feature>
<feature type="transmembrane region" description="Helical" evidence="1">
    <location>
        <begin position="261"/>
        <end position="281"/>
    </location>
</feature>
<sequence length="1117" mass="129186">MQKNMIIFFNRMVESLYSKEYITETSYTDIKSGFQKYLEDETIKENGEKEEKVKVKVMEKKEKKKQPSIQKKQHTPEQLRERNIGVLLYLGVFLLLIGGLVVATSNWDSMPGWLKAVSIFFVSILFFGFAMLSKKIIKIDHTAFAFFLLGSLFLPIGFLSISFFQLAGDYLSMYGEGRFLLGVIAGFVLFPIYAALAVYLKSRLYKILTIGTITGTIAFLLAFLPLALDGFFFFMIIYQFITIYVLLKYQHMKWIQYFQKELTPIVQVQLILTALFMTFLFESSVINGFYYLIISSLFMMTVALTKRKHDHFYITIAIAFGLYRIFTYPILEDLLPIAFACFSIFLLSFVFILKGKIEWGKVWEFTSFVIALATFFVTILFYWELFLAGSLYLVFAYLLLAVEFILLAKRLTYVIIRYLPVLFINLALWNAALLVPLIKDPDSFFLVSYGINIGLLFLLGIFNKWHPLQDIRKPSAIYNIAWMVLIAFLSTAIFLGKWYIPFMIAGIALSLYSGSRFIKNKTQQQLLSYIIPFTVFGVYFTTAESFRFIQEQGHPLSIALGSVFTILTGNLYEKADKNMGRNGYFIGQIMYGFGLLLILEYFTLNKWVTTGVYLASIIIFYDLYRKIKNILIAWLIGIVSLISYFSLVGSIWNTDTLSFELLMKYGWMGMFMMGLGLKNTSFKLPFLTISHIYILGSIIIDRLMIENDSFLPFIYLFIAYSISVYLVANKYVKMVFRYGSYLSSYFFLAAALPFGFAGGNAYSLAFMVMSMALFGIYFLKKEKKELVFFFLPFSSVGIIYWMFASPFTIITYIVILLYIVLLLLVIHLEKLYLVSFIGIVFLFMNNEVFMHDFLPIDRYLFTLVWGVIFMLISTIVYPVITKWQEEGEKWIDFYFLASFLTIFSLYAIETNLKWDIVIPGVLLALLVFIQKNRVGKEIQWVPQLIGLVTLMLPYYSMLSIISIQKYIETELKVLPVLVVMVAAKKIVKHASGLLRKIEWGVVTISALLLAMDGYLSHTIYDAIILGVLAVISILSGFYFRYKSYFFVGIGVLILNVLLQTRPYWGNFPWWVYLLIAGTILITIASMYEMQKQGKQPKIFTKILLWKNRIRVFLKTWK</sequence>
<feature type="transmembrane region" description="Helical" evidence="1">
    <location>
        <begin position="833"/>
        <end position="853"/>
    </location>
</feature>
<keyword evidence="3" id="KW-1185">Reference proteome</keyword>
<proteinExistence type="predicted"/>
<feature type="transmembrane region" description="Helical" evidence="1">
    <location>
        <begin position="86"/>
        <end position="107"/>
    </location>
</feature>
<feature type="transmembrane region" description="Helical" evidence="1">
    <location>
        <begin position="144"/>
        <end position="167"/>
    </location>
</feature>
<dbReference type="EMBL" id="LDPH01000019">
    <property type="protein sequence ID" value="KLV24776.1"/>
    <property type="molecule type" value="Genomic_DNA"/>
</dbReference>
<feature type="transmembrane region" description="Helical" evidence="1">
    <location>
        <begin position="1022"/>
        <end position="1039"/>
    </location>
</feature>
<feature type="transmembrane region" description="Helical" evidence="1">
    <location>
        <begin position="859"/>
        <end position="879"/>
    </location>
</feature>
<feature type="transmembrane region" description="Helical" evidence="1">
    <location>
        <begin position="584"/>
        <end position="601"/>
    </location>
</feature>
<feature type="transmembrane region" description="Helical" evidence="1">
    <location>
        <begin position="554"/>
        <end position="572"/>
    </location>
</feature>
<evidence type="ECO:0000313" key="3">
    <source>
        <dbReference type="Proteomes" id="UP000036045"/>
    </source>
</evidence>
<feature type="transmembrane region" description="Helical" evidence="1">
    <location>
        <begin position="607"/>
        <end position="624"/>
    </location>
</feature>
<feature type="transmembrane region" description="Helical" evidence="1">
    <location>
        <begin position="891"/>
        <end position="908"/>
    </location>
</feature>
<feature type="transmembrane region" description="Helical" evidence="1">
    <location>
        <begin position="526"/>
        <end position="542"/>
    </location>
</feature>
<dbReference type="OrthoDB" id="1815069at2"/>
<feature type="transmembrane region" description="Helical" evidence="1">
    <location>
        <begin position="914"/>
        <end position="932"/>
    </location>
</feature>
<evidence type="ECO:0000313" key="2">
    <source>
        <dbReference type="EMBL" id="KLV24776.1"/>
    </source>
</evidence>
<feature type="transmembrane region" description="Helical" evidence="1">
    <location>
        <begin position="631"/>
        <end position="652"/>
    </location>
</feature>
<keyword evidence="1" id="KW-0812">Transmembrane</keyword>
<feature type="transmembrane region" description="Helical" evidence="1">
    <location>
        <begin position="444"/>
        <end position="463"/>
    </location>
</feature>
<feature type="transmembrane region" description="Helical" evidence="1">
    <location>
        <begin position="761"/>
        <end position="779"/>
    </location>
</feature>
<evidence type="ECO:0000256" key="1">
    <source>
        <dbReference type="SAM" id="Phobius"/>
    </source>
</evidence>
<feature type="transmembrane region" description="Helical" evidence="1">
    <location>
        <begin position="710"/>
        <end position="728"/>
    </location>
</feature>